<dbReference type="Gene3D" id="3.40.640.10">
    <property type="entry name" value="Type I PLP-dependent aspartate aminotransferase-like (Major domain)"/>
    <property type="match status" value="1"/>
</dbReference>
<evidence type="ECO:0000313" key="12">
    <source>
        <dbReference type="Proteomes" id="UP000198312"/>
    </source>
</evidence>
<protein>
    <submittedName>
        <fullName evidence="11">Aminotransferase</fullName>
    </submittedName>
</protein>
<dbReference type="KEGG" id="vil:CFK37_17165"/>
<comment type="cofactor">
    <cofactor evidence="1 7 9">
        <name>pyridoxal 5'-phosphate</name>
        <dbReference type="ChEBI" id="CHEBI:597326"/>
    </cofactor>
</comment>
<keyword evidence="4 11" id="KW-0808">Transferase</keyword>
<evidence type="ECO:0000256" key="3">
    <source>
        <dbReference type="ARBA" id="ARBA00022576"/>
    </source>
</evidence>
<evidence type="ECO:0000256" key="5">
    <source>
        <dbReference type="ARBA" id="ARBA00022898"/>
    </source>
</evidence>
<dbReference type="RefSeq" id="WP_089063022.1">
    <property type="nucleotide sequence ID" value="NZ_CP022315.1"/>
</dbReference>
<comment type="similarity">
    <text evidence="2 8">Belongs to the class-V pyridoxal-phosphate-dependent aminotransferase family.</text>
</comment>
<proteinExistence type="inferred from homology"/>
<dbReference type="PIRSF" id="PIRSF000524">
    <property type="entry name" value="SPT"/>
    <property type="match status" value="1"/>
</dbReference>
<evidence type="ECO:0000256" key="2">
    <source>
        <dbReference type="ARBA" id="ARBA00009236"/>
    </source>
</evidence>
<dbReference type="InterPro" id="IPR020578">
    <property type="entry name" value="Aminotrans_V_PyrdxlP_BS"/>
</dbReference>
<evidence type="ECO:0000256" key="1">
    <source>
        <dbReference type="ARBA" id="ARBA00001933"/>
    </source>
</evidence>
<keyword evidence="3 11" id="KW-0032">Aminotransferase</keyword>
<organism evidence="11 12">
    <name type="scientific">Virgibacillus phasianinus</name>
    <dbReference type="NCBI Taxonomy" id="2017483"/>
    <lineage>
        <taxon>Bacteria</taxon>
        <taxon>Bacillati</taxon>
        <taxon>Bacillota</taxon>
        <taxon>Bacilli</taxon>
        <taxon>Bacillales</taxon>
        <taxon>Bacillaceae</taxon>
        <taxon>Virgibacillus</taxon>
    </lineage>
</organism>
<accession>A0A220U7P8</accession>
<dbReference type="PANTHER" id="PTHR21152">
    <property type="entry name" value="AMINOTRANSFERASE CLASS V"/>
    <property type="match status" value="1"/>
</dbReference>
<dbReference type="EMBL" id="CP022315">
    <property type="protein sequence ID" value="ASK63763.1"/>
    <property type="molecule type" value="Genomic_DNA"/>
</dbReference>
<dbReference type="PROSITE" id="PS00595">
    <property type="entry name" value="AA_TRANSFER_CLASS_5"/>
    <property type="match status" value="1"/>
</dbReference>
<keyword evidence="5 7" id="KW-0663">Pyridoxal phosphate</keyword>
<dbReference type="FunFam" id="3.40.640.10:FF:000027">
    <property type="entry name" value="Serine--pyruvate aminotransferase, mitochondrial"/>
    <property type="match status" value="1"/>
</dbReference>
<dbReference type="GO" id="GO:0008453">
    <property type="term" value="F:alanine-glyoxylate transaminase activity"/>
    <property type="evidence" value="ECO:0007669"/>
    <property type="project" value="TreeGrafter"/>
</dbReference>
<dbReference type="Proteomes" id="UP000198312">
    <property type="component" value="Chromosome"/>
</dbReference>
<dbReference type="Gene3D" id="3.90.1150.10">
    <property type="entry name" value="Aspartate Aminotransferase, domain 1"/>
    <property type="match status" value="1"/>
</dbReference>
<evidence type="ECO:0000259" key="10">
    <source>
        <dbReference type="Pfam" id="PF00266"/>
    </source>
</evidence>
<dbReference type="InterPro" id="IPR015424">
    <property type="entry name" value="PyrdxlP-dep_Trfase"/>
</dbReference>
<keyword evidence="12" id="KW-1185">Reference proteome</keyword>
<dbReference type="InterPro" id="IPR000192">
    <property type="entry name" value="Aminotrans_V_dom"/>
</dbReference>
<evidence type="ECO:0000256" key="6">
    <source>
        <dbReference type="PIRSR" id="PIRSR000524-1"/>
    </source>
</evidence>
<dbReference type="SUPFAM" id="SSF53383">
    <property type="entry name" value="PLP-dependent transferases"/>
    <property type="match status" value="1"/>
</dbReference>
<feature type="domain" description="Aminotransferase class V" evidence="10">
    <location>
        <begin position="28"/>
        <end position="328"/>
    </location>
</feature>
<feature type="binding site" evidence="6">
    <location>
        <position position="336"/>
    </location>
    <ligand>
        <name>substrate</name>
    </ligand>
</feature>
<dbReference type="AlphaFoldDB" id="A0A220U7P8"/>
<evidence type="ECO:0000256" key="4">
    <source>
        <dbReference type="ARBA" id="ARBA00022679"/>
    </source>
</evidence>
<gene>
    <name evidence="11" type="ORF">CFK37_17165</name>
</gene>
<feature type="modified residue" description="N6-(pyridoxal phosphate)lysine" evidence="7">
    <location>
        <position position="193"/>
    </location>
</feature>
<name>A0A220U7P8_9BACI</name>
<evidence type="ECO:0000256" key="7">
    <source>
        <dbReference type="PIRSR" id="PIRSR000524-50"/>
    </source>
</evidence>
<dbReference type="Pfam" id="PF00266">
    <property type="entry name" value="Aminotran_5"/>
    <property type="match status" value="1"/>
</dbReference>
<evidence type="ECO:0000313" key="11">
    <source>
        <dbReference type="EMBL" id="ASK63763.1"/>
    </source>
</evidence>
<dbReference type="InterPro" id="IPR024169">
    <property type="entry name" value="SP_NH2Trfase/AEP_transaminase"/>
</dbReference>
<evidence type="ECO:0000256" key="8">
    <source>
        <dbReference type="RuleBase" id="RU004075"/>
    </source>
</evidence>
<dbReference type="GO" id="GO:0019265">
    <property type="term" value="P:glycine biosynthetic process, by transamination of glyoxylate"/>
    <property type="evidence" value="ECO:0007669"/>
    <property type="project" value="TreeGrafter"/>
</dbReference>
<dbReference type="PANTHER" id="PTHR21152:SF40">
    <property type="entry name" value="ALANINE--GLYOXYLATE AMINOTRANSFERASE"/>
    <property type="match status" value="1"/>
</dbReference>
<dbReference type="InterPro" id="IPR015421">
    <property type="entry name" value="PyrdxlP-dep_Trfase_major"/>
</dbReference>
<dbReference type="GO" id="GO:0004760">
    <property type="term" value="F:L-serine-pyruvate transaminase activity"/>
    <property type="evidence" value="ECO:0007669"/>
    <property type="project" value="TreeGrafter"/>
</dbReference>
<reference evidence="11 12" key="1">
    <citation type="submission" date="2017-07" db="EMBL/GenBank/DDBJ databases">
        <title>Virgibacillus sp. LM2416.</title>
        <authorList>
            <person name="Tak E.J."/>
            <person name="Bae J.-W."/>
        </authorList>
    </citation>
    <scope>NUCLEOTIDE SEQUENCE [LARGE SCALE GENOMIC DNA]</scope>
    <source>
        <strain evidence="11 12">LM2416</strain>
    </source>
</reference>
<dbReference type="InterPro" id="IPR015422">
    <property type="entry name" value="PyrdxlP-dep_Trfase_small"/>
</dbReference>
<dbReference type="OrthoDB" id="389074at2"/>
<evidence type="ECO:0000256" key="9">
    <source>
        <dbReference type="RuleBase" id="RU004504"/>
    </source>
</evidence>
<sequence length="385" mass="42432">MIADQKLLRIPGPSPIPPSIQQAMSKPMIGHRGQETKELLQRIKPKLKPVFGTEQDVLIIAGSGTSGLEAAVVNTVKPGDDVFVIVTGAFGDRFVKICEAYEIKVHRLDVDWGKAASPEVIKDYLNEHPEIKVVFTTYCETSTGVLNPVQKIAKTVHQHSEALVVVDGVSCIGAVEAKMDEWGIDVLVTGSQKAMMLPPGLTFIAASDRAWKVIEENEQARFYLDLRKYRDNLVKDSTPFTPGVSLLFGLEQVFHLMEEEGLQQVSKRHKLMMNMTRAAFRKLNIPLLTSDEAASPTVTAISPADFQAEQLRKVVNTEFGLSIAGGQQHLKGQIFRIGHMGYCSPADVLQIISTIEIGLKKINKCIELGQGTQAAQEIYLLQEDE</sequence>